<feature type="region of interest" description="Disordered" evidence="2">
    <location>
        <begin position="425"/>
        <end position="446"/>
    </location>
</feature>
<evidence type="ECO:0000313" key="5">
    <source>
        <dbReference type="Proteomes" id="UP000037069"/>
    </source>
</evidence>
<dbReference type="FunFam" id="3.30.1370.10:FF:000052">
    <property type="entry name" value="Kep1, isoform A"/>
    <property type="match status" value="1"/>
</dbReference>
<gene>
    <name evidence="4" type="ORF">FF38_12461</name>
</gene>
<dbReference type="EMBL" id="JRES01000319">
    <property type="protein sequence ID" value="KNC32330.1"/>
    <property type="molecule type" value="Genomic_DNA"/>
</dbReference>
<evidence type="ECO:0000259" key="3">
    <source>
        <dbReference type="SMART" id="SM00322"/>
    </source>
</evidence>
<comment type="caution">
    <text evidence="4">The sequence shown here is derived from an EMBL/GenBank/DDBJ whole genome shotgun (WGS) entry which is preliminary data.</text>
</comment>
<proteinExistence type="predicted"/>
<dbReference type="PANTHER" id="PTHR11208">
    <property type="entry name" value="RNA-BINDING PROTEIN RELATED"/>
    <property type="match status" value="1"/>
</dbReference>
<name>A0A0L0CJA1_LUCCU</name>
<dbReference type="InterPro" id="IPR045071">
    <property type="entry name" value="BBP-like"/>
</dbReference>
<organism evidence="4 5">
    <name type="scientific">Lucilia cuprina</name>
    <name type="common">Green bottle fly</name>
    <name type="synonym">Australian sheep blowfly</name>
    <dbReference type="NCBI Taxonomy" id="7375"/>
    <lineage>
        <taxon>Eukaryota</taxon>
        <taxon>Metazoa</taxon>
        <taxon>Ecdysozoa</taxon>
        <taxon>Arthropoda</taxon>
        <taxon>Hexapoda</taxon>
        <taxon>Insecta</taxon>
        <taxon>Pterygota</taxon>
        <taxon>Neoptera</taxon>
        <taxon>Endopterygota</taxon>
        <taxon>Diptera</taxon>
        <taxon>Brachycera</taxon>
        <taxon>Muscomorpha</taxon>
        <taxon>Oestroidea</taxon>
        <taxon>Calliphoridae</taxon>
        <taxon>Luciliinae</taxon>
        <taxon>Lucilia</taxon>
    </lineage>
</organism>
<protein>
    <recommendedName>
        <fullName evidence="3">K Homology domain-containing protein</fullName>
    </recommendedName>
</protein>
<dbReference type="InterPro" id="IPR004087">
    <property type="entry name" value="KH_dom"/>
</dbReference>
<dbReference type="PANTHER" id="PTHR11208:SF42">
    <property type="entry name" value="QUAKING RELATED 54B, ISOFORM E"/>
    <property type="match status" value="1"/>
</dbReference>
<dbReference type="InterPro" id="IPR055256">
    <property type="entry name" value="KH_1_KHDC4/BBP-like"/>
</dbReference>
<evidence type="ECO:0000256" key="1">
    <source>
        <dbReference type="ARBA" id="ARBA00022884"/>
    </source>
</evidence>
<evidence type="ECO:0000256" key="2">
    <source>
        <dbReference type="SAM" id="MobiDB-lite"/>
    </source>
</evidence>
<dbReference type="Proteomes" id="UP000037069">
    <property type="component" value="Unassembled WGS sequence"/>
</dbReference>
<dbReference type="Gene3D" id="3.30.1370.10">
    <property type="entry name" value="K Homology domain, type 1"/>
    <property type="match status" value="1"/>
</dbReference>
<feature type="domain" description="K Homology" evidence="3">
    <location>
        <begin position="117"/>
        <end position="216"/>
    </location>
</feature>
<reference evidence="4 5" key="1">
    <citation type="journal article" date="2015" name="Nat. Commun.">
        <title>Lucilia cuprina genome unlocks parasitic fly biology to underpin future interventions.</title>
        <authorList>
            <person name="Anstead C.A."/>
            <person name="Korhonen P.K."/>
            <person name="Young N.D."/>
            <person name="Hall R.S."/>
            <person name="Jex A.R."/>
            <person name="Murali S.C."/>
            <person name="Hughes D.S."/>
            <person name="Lee S.F."/>
            <person name="Perry T."/>
            <person name="Stroehlein A.J."/>
            <person name="Ansell B.R."/>
            <person name="Breugelmans B."/>
            <person name="Hofmann A."/>
            <person name="Qu J."/>
            <person name="Dugan S."/>
            <person name="Lee S.L."/>
            <person name="Chao H."/>
            <person name="Dinh H."/>
            <person name="Han Y."/>
            <person name="Doddapaneni H.V."/>
            <person name="Worley K.C."/>
            <person name="Muzny D.M."/>
            <person name="Ioannidis P."/>
            <person name="Waterhouse R.M."/>
            <person name="Zdobnov E.M."/>
            <person name="James P.J."/>
            <person name="Bagnall N.H."/>
            <person name="Kotze A.C."/>
            <person name="Gibbs R.A."/>
            <person name="Richards S."/>
            <person name="Batterham P."/>
            <person name="Gasser R.B."/>
        </authorList>
    </citation>
    <scope>NUCLEOTIDE SEQUENCE [LARGE SCALE GENOMIC DNA]</scope>
    <source>
        <strain evidence="4 5">LS</strain>
        <tissue evidence="4">Full body</tissue>
    </source>
</reference>
<dbReference type="GO" id="GO:0000381">
    <property type="term" value="P:regulation of alternative mRNA splicing, via spliceosome"/>
    <property type="evidence" value="ECO:0007669"/>
    <property type="project" value="TreeGrafter"/>
</dbReference>
<dbReference type="SMART" id="SM00322">
    <property type="entry name" value="KH"/>
    <property type="match status" value="1"/>
</dbReference>
<keyword evidence="5" id="KW-1185">Reference proteome</keyword>
<dbReference type="STRING" id="7375.A0A0L0CJA1"/>
<dbReference type="GO" id="GO:0003729">
    <property type="term" value="F:mRNA binding"/>
    <property type="evidence" value="ECO:0007669"/>
    <property type="project" value="TreeGrafter"/>
</dbReference>
<dbReference type="AlphaFoldDB" id="A0A0L0CJA1"/>
<dbReference type="GO" id="GO:0005634">
    <property type="term" value="C:nucleus"/>
    <property type="evidence" value="ECO:0007669"/>
    <property type="project" value="TreeGrafter"/>
</dbReference>
<dbReference type="CDD" id="cd22384">
    <property type="entry name" value="KH-I_KHDRBS"/>
    <property type="match status" value="1"/>
</dbReference>
<dbReference type="InterPro" id="IPR036612">
    <property type="entry name" value="KH_dom_type_1_sf"/>
</dbReference>
<evidence type="ECO:0000313" key="4">
    <source>
        <dbReference type="EMBL" id="KNC32330.1"/>
    </source>
</evidence>
<feature type="region of interest" description="Disordered" evidence="2">
    <location>
        <begin position="1"/>
        <end position="55"/>
    </location>
</feature>
<dbReference type="Pfam" id="PF22675">
    <property type="entry name" value="KH-I_KHDC4-BBP"/>
    <property type="match status" value="1"/>
</dbReference>
<feature type="compositionally biased region" description="Low complexity" evidence="2">
    <location>
        <begin position="432"/>
        <end position="446"/>
    </location>
</feature>
<feature type="region of interest" description="Disordered" evidence="2">
    <location>
        <begin position="292"/>
        <end position="318"/>
    </location>
</feature>
<sequence>MANTYEGNGEYSSYAEDESEYGKQRKMTATGPHNGDNNHGDLHHHGTNTNMTPGENSYLNEKANDYVRDCLNEKSRMDRKFPIAEKLLDTEIEKVQTTGRLPSREQKYADIYREKPLRVSQKVLVPIREHPKFNFVGKLLGPKGNSLRRLQEETMCKMTVLGRNSMRDRVKEEELRNSKDPKYSHLNSDLHVEISTVAPPAEAYARVAYAMAELRKYLIPDSNDVIRQEQLRELMDSTHISDEQKSLNFNKKVSPYQVGAAGGGSGIGILSGGPNAAVASLGPSCSNSLANQTKNVTPYRSSSQNAVGPTSSTVTSYNKTNIAPKQKVMSILEKARSAMEETYGRGYDDNPPYEHHQAPHSYDTYATYTGQATQTPAGHNPHGPQTPGIGINTLNSARAPYETVEYDTNDYNRRDYYQNPNAATTSSYGASGIQPPNNGGINQNQNRSHVNRLRCPSISSFSTSSAVLKSGNLSHLSASVDVKSGFSNSTNNSLNSNLSGSIFMATTSGSSSYQTLQTQSSSTTVTSVAATETPLTNNPHISPTLRTMTIPTQIFPPSLIQNQPISTTNNETLNTNITNFTNQKNSCFKNTNNTSETSLVETTISPFSNLHRSFDSNKTLMASTTSTSITNQRSSTTASLLFVRPANHSNTLHVGKLPFLPVQYI</sequence>
<dbReference type="SUPFAM" id="SSF54791">
    <property type="entry name" value="Eukaryotic type KH-domain (KH-domain type I)"/>
    <property type="match status" value="1"/>
</dbReference>
<dbReference type="OrthoDB" id="8058368at2759"/>
<keyword evidence="1" id="KW-0694">RNA-binding</keyword>
<accession>A0A0L0CJA1</accession>